<evidence type="ECO:0000313" key="2">
    <source>
        <dbReference type="Proteomes" id="UP000185687"/>
    </source>
</evidence>
<reference evidence="1 2" key="1">
    <citation type="submission" date="2017-01" db="EMBL/GenBank/DDBJ databases">
        <authorList>
            <person name="Mah S.A."/>
            <person name="Swanson W.J."/>
            <person name="Moy G.W."/>
            <person name="Vacquier V.D."/>
        </authorList>
    </citation>
    <scope>NUCLEOTIDE SEQUENCE [LARGE SCALE GENOMIC DNA]</scope>
    <source>
        <strain evidence="1 2">CGMCC 1.8909</strain>
    </source>
</reference>
<dbReference type="Proteomes" id="UP000185687">
    <property type="component" value="Unassembled WGS sequence"/>
</dbReference>
<gene>
    <name evidence="1" type="ORF">SAMN05421809_3742</name>
</gene>
<evidence type="ECO:0000313" key="1">
    <source>
        <dbReference type="EMBL" id="SIS07798.1"/>
    </source>
</evidence>
<sequence>MPSQRTMRTAKIQKLPYQECPICGEELHGGYKASTWRRHRRQHYDWGEKL</sequence>
<organism evidence="1 2">
    <name type="scientific">Natronorubrum daqingense</name>
    <dbReference type="NCBI Taxonomy" id="588898"/>
    <lineage>
        <taxon>Archaea</taxon>
        <taxon>Methanobacteriati</taxon>
        <taxon>Methanobacteriota</taxon>
        <taxon>Stenosarchaea group</taxon>
        <taxon>Halobacteria</taxon>
        <taxon>Halobacteriales</taxon>
        <taxon>Natrialbaceae</taxon>
        <taxon>Natronorubrum</taxon>
    </lineage>
</organism>
<proteinExistence type="predicted"/>
<name>A0A1N7G5H2_9EURY</name>
<dbReference type="AlphaFoldDB" id="A0A1N7G5H2"/>
<dbReference type="EMBL" id="FTNP01000009">
    <property type="protein sequence ID" value="SIS07798.1"/>
    <property type="molecule type" value="Genomic_DNA"/>
</dbReference>
<accession>A0A1N7G5H2</accession>
<protein>
    <submittedName>
        <fullName evidence="1">Uncharacterized protein</fullName>
    </submittedName>
</protein>
<dbReference type="RefSeq" id="WP_157525028.1">
    <property type="nucleotide sequence ID" value="NZ_CP019330.1"/>
</dbReference>
<dbReference type="GeneID" id="43330907"/>
<keyword evidence="2" id="KW-1185">Reference proteome</keyword>